<reference evidence="1 2" key="1">
    <citation type="submission" date="2019-02" db="EMBL/GenBank/DDBJ databases">
        <title>Isolation of virulent Lactobacillus brevis phages.</title>
        <authorList>
            <person name="Feyereisen M."/>
            <person name="Mahony J."/>
            <person name="O'Sullivan T."/>
            <person name="van Sinderen D."/>
        </authorList>
    </citation>
    <scope>NUCLEOTIDE SEQUENCE [LARGE SCALE GENOMIC DNA]</scope>
</reference>
<accession>A0A4Y5FEQ2</accession>
<organism evidence="1 2">
    <name type="scientific">Lactobacillus phage 3-521</name>
    <dbReference type="NCBI Taxonomy" id="2510943"/>
    <lineage>
        <taxon>Viruses</taxon>
        <taxon>Duplodnaviria</taxon>
        <taxon>Heunggongvirae</taxon>
        <taxon>Uroviricota</taxon>
        <taxon>Caudoviricetes</taxon>
        <taxon>Herelleviridae</taxon>
        <taxon>Watanabevirus</taxon>
        <taxon>Watanabevirus wv3521</taxon>
    </lineage>
</organism>
<keyword evidence="2" id="KW-1185">Reference proteome</keyword>
<name>A0A4Y5FEQ2_9CAUD</name>
<dbReference type="EMBL" id="MK504444">
    <property type="protein sequence ID" value="QBJ03542.1"/>
    <property type="molecule type" value="Genomic_DNA"/>
</dbReference>
<gene>
    <name evidence="1" type="ORF">UCC3521_0004</name>
</gene>
<sequence length="167" mass="19407">MKTSELVSKLKEIGFTTTTKVPEEGKSTHEEWLSIYYSTSPTLVLVASVSTQHYGLVETTMCCTTLANLQFIKAFQVILEYTLTPLDEREDTKKYVVKMIPEGDGFMSGDDVYLNKDRDYKHIFISSKDDSDRFKTHFTEEEYNKLQNTYSDWLPKFDKNDPHFIEV</sequence>
<proteinExistence type="predicted"/>
<evidence type="ECO:0000313" key="1">
    <source>
        <dbReference type="EMBL" id="QBJ03542.1"/>
    </source>
</evidence>
<dbReference type="Proteomes" id="UP000309991">
    <property type="component" value="Segment"/>
</dbReference>
<protein>
    <submittedName>
        <fullName evidence="1">Uncharacterized protein</fullName>
    </submittedName>
</protein>
<evidence type="ECO:0000313" key="2">
    <source>
        <dbReference type="Proteomes" id="UP000309991"/>
    </source>
</evidence>